<accession>A0A6J5T435</accession>
<organism evidence="1">
    <name type="scientific">uncultured Caudovirales phage</name>
    <dbReference type="NCBI Taxonomy" id="2100421"/>
    <lineage>
        <taxon>Viruses</taxon>
        <taxon>Duplodnaviria</taxon>
        <taxon>Heunggongvirae</taxon>
        <taxon>Uroviricota</taxon>
        <taxon>Caudoviricetes</taxon>
        <taxon>Peduoviridae</taxon>
        <taxon>Maltschvirus</taxon>
        <taxon>Maltschvirus maltsch</taxon>
    </lineage>
</organism>
<dbReference type="EMBL" id="LR797523">
    <property type="protein sequence ID" value="CAB4222368.1"/>
    <property type="molecule type" value="Genomic_DNA"/>
</dbReference>
<protein>
    <submittedName>
        <fullName evidence="1">Uncharacterized protein</fullName>
    </submittedName>
</protein>
<reference evidence="1" key="1">
    <citation type="submission" date="2020-05" db="EMBL/GenBank/DDBJ databases">
        <authorList>
            <person name="Chiriac C."/>
            <person name="Salcher M."/>
            <person name="Ghai R."/>
            <person name="Kavagutti S V."/>
        </authorList>
    </citation>
    <scope>NUCLEOTIDE SEQUENCE</scope>
</reference>
<evidence type="ECO:0000313" key="1">
    <source>
        <dbReference type="EMBL" id="CAB4222368.1"/>
    </source>
</evidence>
<name>A0A6J5T435_9CAUD</name>
<proteinExistence type="predicted"/>
<gene>
    <name evidence="1" type="ORF">UFOVP1655_88</name>
</gene>
<sequence length="86" mass="10288">MMTTWRKEILEVMKQNEDKDINNYVTTLTEEELDIEFHAGYGMPEGLPFTLWTTWHVYFPCQYDGKEWCGSVYRNPTKITTYHQGE</sequence>